<reference evidence="1 2" key="1">
    <citation type="submission" date="2018-07" db="EMBL/GenBank/DDBJ databases">
        <title>Genome sequencing of rice bacterial endophytes.</title>
        <authorList>
            <person name="Venturi V."/>
        </authorList>
    </citation>
    <scope>NUCLEOTIDE SEQUENCE [LARGE SCALE GENOMIC DNA]</scope>
    <source>
        <strain evidence="1 2">E2333</strain>
    </source>
</reference>
<evidence type="ECO:0000313" key="2">
    <source>
        <dbReference type="Proteomes" id="UP000255365"/>
    </source>
</evidence>
<proteinExistence type="predicted"/>
<organism evidence="1 2">
    <name type="scientific">Pseudomonas jessenii</name>
    <dbReference type="NCBI Taxonomy" id="77298"/>
    <lineage>
        <taxon>Bacteria</taxon>
        <taxon>Pseudomonadati</taxon>
        <taxon>Pseudomonadota</taxon>
        <taxon>Gammaproteobacteria</taxon>
        <taxon>Pseudomonadales</taxon>
        <taxon>Pseudomonadaceae</taxon>
        <taxon>Pseudomonas</taxon>
    </lineage>
</organism>
<dbReference type="AlphaFoldDB" id="A0A370S0H0"/>
<sequence>MKHSLASKSLTGTTAISKSLPTSDLLSPAELEALNTRIAANADKWLADNAPKTRTAAPRKPKSERGRKSKIIENPFYGFIGCTTYWGRYPVFALDIIEGIARLDWYDRAIGVGGKSTPLSVRNLAVTLESLSVVTNEAVQKLLQLGERHARRYVKAIEMIVPWMMESRPRSLINEMDGIDPEPKACEWNDRDDLCEPSTEELAKLQNDLRTFTEFKTEEEYEAEYPIQPALVNVVALPVRHEPQNRHQHPKKLDVLKMLAQGLAVKAIERDTRVSAKTIRKWRDEMKTAQDELQAA</sequence>
<evidence type="ECO:0008006" key="3">
    <source>
        <dbReference type="Google" id="ProtNLM"/>
    </source>
</evidence>
<accession>A0A370S0H0</accession>
<protein>
    <recommendedName>
        <fullName evidence="3">Helix-turn-helix domain-containing protein</fullName>
    </recommendedName>
</protein>
<dbReference type="EMBL" id="QRAV01000031">
    <property type="protein sequence ID" value="RDL12908.1"/>
    <property type="molecule type" value="Genomic_DNA"/>
</dbReference>
<dbReference type="Proteomes" id="UP000255365">
    <property type="component" value="Unassembled WGS sequence"/>
</dbReference>
<name>A0A370S0H0_PSEJE</name>
<gene>
    <name evidence="1" type="ORF">DEU51_1313</name>
</gene>
<dbReference type="RefSeq" id="WP_258558350.1">
    <property type="nucleotide sequence ID" value="NZ_QRAV01000031.1"/>
</dbReference>
<comment type="caution">
    <text evidence="1">The sequence shown here is derived from an EMBL/GenBank/DDBJ whole genome shotgun (WGS) entry which is preliminary data.</text>
</comment>
<evidence type="ECO:0000313" key="1">
    <source>
        <dbReference type="EMBL" id="RDL12908.1"/>
    </source>
</evidence>